<evidence type="ECO:0000313" key="3">
    <source>
        <dbReference type="Proteomes" id="UP000093592"/>
    </source>
</evidence>
<gene>
    <name evidence="2" type="ORF">A5707_13000</name>
</gene>
<comment type="caution">
    <text evidence="2">The sequence shown here is derived from an EMBL/GenBank/DDBJ whole genome shotgun (WGS) entry which is preliminary data.</text>
</comment>
<evidence type="ECO:0000313" key="2">
    <source>
        <dbReference type="EMBL" id="OBI51893.1"/>
    </source>
</evidence>
<evidence type="ECO:0000256" key="1">
    <source>
        <dbReference type="SAM" id="Phobius"/>
    </source>
</evidence>
<keyword evidence="1" id="KW-1133">Transmembrane helix</keyword>
<keyword evidence="1" id="KW-0472">Membrane</keyword>
<reference evidence="3" key="1">
    <citation type="submission" date="2016-06" db="EMBL/GenBank/DDBJ databases">
        <authorList>
            <person name="Sutton G."/>
            <person name="Brinkac L."/>
            <person name="Sanka R."/>
            <person name="Adams M."/>
            <person name="Lau E."/>
            <person name="Sam S."/>
            <person name="Sreng N."/>
            <person name="Him V."/>
            <person name="Kerleguer A."/>
            <person name="Cheng S."/>
        </authorList>
    </citation>
    <scope>NUCLEOTIDE SEQUENCE [LARGE SCALE GENOMIC DNA]</scope>
    <source>
        <strain evidence="3">E861</strain>
    </source>
</reference>
<dbReference type="EMBL" id="LZKJ01000032">
    <property type="protein sequence ID" value="OBI51893.1"/>
    <property type="molecule type" value="Genomic_DNA"/>
</dbReference>
<dbReference type="Proteomes" id="UP000093592">
    <property type="component" value="Unassembled WGS sequence"/>
</dbReference>
<sequence length="127" mass="13424">MWPARRDPGRGDPPARPWAPGQWAAVALLTVGGAVAGAAGVAVFAVALGAQWMLRDRQRWRDGVTIGASAGGLILAGAMLSRHPWRSVDGYAGHSAGVQLLALVSLAVLAASVVLLRREPFRRRRRA</sequence>
<proteinExistence type="predicted"/>
<name>A0A1A2ZQC5_9MYCO</name>
<dbReference type="AlphaFoldDB" id="A0A1A2ZQC5"/>
<keyword evidence="1" id="KW-0812">Transmembrane</keyword>
<feature type="transmembrane region" description="Helical" evidence="1">
    <location>
        <begin position="92"/>
        <end position="116"/>
    </location>
</feature>
<organism evidence="2 3">
    <name type="scientific">Mycobacterium kyorinense</name>
    <dbReference type="NCBI Taxonomy" id="487514"/>
    <lineage>
        <taxon>Bacteria</taxon>
        <taxon>Bacillati</taxon>
        <taxon>Actinomycetota</taxon>
        <taxon>Actinomycetes</taxon>
        <taxon>Mycobacteriales</taxon>
        <taxon>Mycobacteriaceae</taxon>
        <taxon>Mycobacterium</taxon>
    </lineage>
</organism>
<accession>A0A1A2ZQC5</accession>
<feature type="transmembrane region" description="Helical" evidence="1">
    <location>
        <begin position="23"/>
        <end position="48"/>
    </location>
</feature>
<protein>
    <submittedName>
        <fullName evidence="2">Uncharacterized protein</fullName>
    </submittedName>
</protein>
<feature type="transmembrane region" description="Helical" evidence="1">
    <location>
        <begin position="60"/>
        <end position="80"/>
    </location>
</feature>